<sequence>MYSPFQSKLGTNYRARDDEVPQIRSLLVQPLSRMQEIDTEIAELYKAIDALRSEKATLRSYIRNHRALIAPIQRIPPEILSEIFVACLPKERNCVMSATESPMLLGRVCSLWRTLSHSIPRLWCRLHIVEPELSSASTQVVRKEKYAQWAEAAKDWLERSGQSPLSISLTGDDDDRHATDVTAILQVLIPFAYRWQNISVRASLAALECLSSISEQDVPMLTRLHIQRAPSSPDSAQWPALQFLSGPRIAHFSLSGRHGNIPSLPVRWSQLRSLSIRSNGRSVTNEAAMQVLSLCPRLEACELTISNRIPRPLTGTILELPHLRSLTLDSQGPHSLYAVDGLFSRLSLPGLLHLVVLGLGLKTNGAAPLLATSPCLQSLEMNPDVFNKQTFIGILNALPLTVQRIKFFGGQGLREAEFTMDDDILAKLTPSTCPSLQELHINDSNSISDQALLEFIVAMMSVSSPTLRLVDVYFVRPKQVDIHRQIQLLLDAGLRVELDYESDDYELPGASPWKNLPDEDKAETAQLTSNIPYSISTLSESSDLPAGFVELAKRSKRLLRKFGKA</sequence>
<reference evidence="1 2" key="1">
    <citation type="journal article" date="2024" name="J Genomics">
        <title>Draft genome sequencing and assembly of Favolaschia claudopus CIRM-BRFM 2984 isolated from oak limbs.</title>
        <authorList>
            <person name="Navarro D."/>
            <person name="Drula E."/>
            <person name="Chaduli D."/>
            <person name="Cazenave R."/>
            <person name="Ahrendt S."/>
            <person name="Wang J."/>
            <person name="Lipzen A."/>
            <person name="Daum C."/>
            <person name="Barry K."/>
            <person name="Grigoriev I.V."/>
            <person name="Favel A."/>
            <person name="Rosso M.N."/>
            <person name="Martin F."/>
        </authorList>
    </citation>
    <scope>NUCLEOTIDE SEQUENCE [LARGE SCALE GENOMIC DNA]</scope>
    <source>
        <strain evidence="1 2">CIRM-BRFM 2984</strain>
    </source>
</reference>
<dbReference type="EMBL" id="JAWWNJ010000083">
    <property type="protein sequence ID" value="KAK7001341.1"/>
    <property type="molecule type" value="Genomic_DNA"/>
</dbReference>
<gene>
    <name evidence="1" type="ORF">R3P38DRAFT_3048605</name>
</gene>
<dbReference type="AlphaFoldDB" id="A0AAW0A6Q3"/>
<name>A0AAW0A6Q3_9AGAR</name>
<dbReference type="Proteomes" id="UP001362999">
    <property type="component" value="Unassembled WGS sequence"/>
</dbReference>
<dbReference type="InterPro" id="IPR032675">
    <property type="entry name" value="LRR_dom_sf"/>
</dbReference>
<keyword evidence="2" id="KW-1185">Reference proteome</keyword>
<evidence type="ECO:0000313" key="2">
    <source>
        <dbReference type="Proteomes" id="UP001362999"/>
    </source>
</evidence>
<accession>A0AAW0A6Q3</accession>
<evidence type="ECO:0008006" key="3">
    <source>
        <dbReference type="Google" id="ProtNLM"/>
    </source>
</evidence>
<evidence type="ECO:0000313" key="1">
    <source>
        <dbReference type="EMBL" id="KAK7001341.1"/>
    </source>
</evidence>
<proteinExistence type="predicted"/>
<comment type="caution">
    <text evidence="1">The sequence shown here is derived from an EMBL/GenBank/DDBJ whole genome shotgun (WGS) entry which is preliminary data.</text>
</comment>
<dbReference type="SUPFAM" id="SSF52047">
    <property type="entry name" value="RNI-like"/>
    <property type="match status" value="1"/>
</dbReference>
<protein>
    <recommendedName>
        <fullName evidence="3">F-box domain-containing protein</fullName>
    </recommendedName>
</protein>
<dbReference type="Gene3D" id="3.80.10.10">
    <property type="entry name" value="Ribonuclease Inhibitor"/>
    <property type="match status" value="1"/>
</dbReference>
<organism evidence="1 2">
    <name type="scientific">Favolaschia claudopus</name>
    <dbReference type="NCBI Taxonomy" id="2862362"/>
    <lineage>
        <taxon>Eukaryota</taxon>
        <taxon>Fungi</taxon>
        <taxon>Dikarya</taxon>
        <taxon>Basidiomycota</taxon>
        <taxon>Agaricomycotina</taxon>
        <taxon>Agaricomycetes</taxon>
        <taxon>Agaricomycetidae</taxon>
        <taxon>Agaricales</taxon>
        <taxon>Marasmiineae</taxon>
        <taxon>Mycenaceae</taxon>
        <taxon>Favolaschia</taxon>
    </lineage>
</organism>